<dbReference type="PANTHER" id="PTHR40621:SF11">
    <property type="entry name" value="TRANSCRIPTION FACTOR KAPC-RELATED"/>
    <property type="match status" value="1"/>
</dbReference>
<keyword evidence="7" id="KW-0539">Nucleus</keyword>
<dbReference type="GO" id="GO:0000976">
    <property type="term" value="F:transcription cis-regulatory region binding"/>
    <property type="evidence" value="ECO:0007669"/>
    <property type="project" value="InterPro"/>
</dbReference>
<evidence type="ECO:0000256" key="1">
    <source>
        <dbReference type="ARBA" id="ARBA00004049"/>
    </source>
</evidence>
<accession>A0A9N8PKQ5</accession>
<comment type="similarity">
    <text evidence="3">Belongs to the bZIP family.</text>
</comment>
<dbReference type="InterPro" id="IPR046347">
    <property type="entry name" value="bZIP_sf"/>
</dbReference>
<dbReference type="Proteomes" id="UP000714618">
    <property type="component" value="Unassembled WGS sequence"/>
</dbReference>
<proteinExistence type="inferred from homology"/>
<feature type="compositionally biased region" description="Basic and acidic residues" evidence="9">
    <location>
        <begin position="59"/>
        <end position="70"/>
    </location>
</feature>
<dbReference type="EMBL" id="CAIJEO010000009">
    <property type="protein sequence ID" value="CAD0098817.1"/>
    <property type="molecule type" value="Genomic_DNA"/>
</dbReference>
<gene>
    <name evidence="11" type="ORF">AWRI4233_LOCUS7641</name>
</gene>
<protein>
    <recommendedName>
        <fullName evidence="8">Putative transcription factor kapC</fullName>
    </recommendedName>
</protein>
<sequence>MRDQLIAAQNNHALPQPQQPQHHAQPTNSYPAHQSHQQPQHHHHHDPVMAIQPYGMTHDSPDLSHPHADPADANAQGPAAGKKGRAQRELSNTKRAAQNRAAQRAFRLRKEQHINKLEDDLKQYLVMEENFKTLQHENLALRNYISLLQSKMTDQNIEFPPAPEQGPMRSASISDNQPLHQHQEQEPVYQPVPDQQPAQHDQHSHGPSPNVYPQSTPDQHHHQHEPPANAQPTHHEPPISSRPLPLKQVVSIVHVLHLKHSMIIISNLILRTLNTCAPVSILLTNVLDLIHLHIRRNAFGDSPDGFVDLTHLNQKSESSINFDELFGEDVPDEGCGIGLPSGALAINDQCESLANWDF</sequence>
<evidence type="ECO:0000259" key="10">
    <source>
        <dbReference type="PROSITE" id="PS00036"/>
    </source>
</evidence>
<dbReference type="InterPro" id="IPR050936">
    <property type="entry name" value="AP-1-like"/>
</dbReference>
<dbReference type="OrthoDB" id="2593073at2759"/>
<dbReference type="GO" id="GO:0090575">
    <property type="term" value="C:RNA polymerase II transcription regulator complex"/>
    <property type="evidence" value="ECO:0007669"/>
    <property type="project" value="TreeGrafter"/>
</dbReference>
<evidence type="ECO:0000256" key="4">
    <source>
        <dbReference type="ARBA" id="ARBA00023015"/>
    </source>
</evidence>
<keyword evidence="4" id="KW-0805">Transcription regulation</keyword>
<organism evidence="11 12">
    <name type="scientific">Aureobasidium mustum</name>
    <dbReference type="NCBI Taxonomy" id="2773714"/>
    <lineage>
        <taxon>Eukaryota</taxon>
        <taxon>Fungi</taxon>
        <taxon>Dikarya</taxon>
        <taxon>Ascomycota</taxon>
        <taxon>Pezizomycotina</taxon>
        <taxon>Dothideomycetes</taxon>
        <taxon>Dothideomycetidae</taxon>
        <taxon>Dothideales</taxon>
        <taxon>Saccotheciaceae</taxon>
        <taxon>Aureobasidium</taxon>
    </lineage>
</organism>
<feature type="compositionally biased region" description="Polar residues" evidence="9">
    <location>
        <begin position="205"/>
        <end position="217"/>
    </location>
</feature>
<keyword evidence="5" id="KW-0238">DNA-binding</keyword>
<dbReference type="InterPro" id="IPR004827">
    <property type="entry name" value="bZIP"/>
</dbReference>
<keyword evidence="12" id="KW-1185">Reference proteome</keyword>
<evidence type="ECO:0000256" key="8">
    <source>
        <dbReference type="ARBA" id="ARBA00044067"/>
    </source>
</evidence>
<dbReference type="PANTHER" id="PTHR40621">
    <property type="entry name" value="TRANSCRIPTION FACTOR KAPC-RELATED"/>
    <property type="match status" value="1"/>
</dbReference>
<evidence type="ECO:0000256" key="5">
    <source>
        <dbReference type="ARBA" id="ARBA00023125"/>
    </source>
</evidence>
<comment type="subcellular location">
    <subcellularLocation>
        <location evidence="2">Nucleus</location>
    </subcellularLocation>
</comment>
<dbReference type="Gene3D" id="1.20.5.170">
    <property type="match status" value="1"/>
</dbReference>
<dbReference type="AlphaFoldDB" id="A0A9N8PKQ5"/>
<feature type="region of interest" description="Disordered" evidence="9">
    <location>
        <begin position="1"/>
        <end position="102"/>
    </location>
</feature>
<dbReference type="GO" id="GO:0001228">
    <property type="term" value="F:DNA-binding transcription activator activity, RNA polymerase II-specific"/>
    <property type="evidence" value="ECO:0007669"/>
    <property type="project" value="TreeGrafter"/>
</dbReference>
<dbReference type="SUPFAM" id="SSF57959">
    <property type="entry name" value="Leucine zipper domain"/>
    <property type="match status" value="1"/>
</dbReference>
<feature type="compositionally biased region" description="Polar residues" evidence="9">
    <location>
        <begin position="171"/>
        <end position="180"/>
    </location>
</feature>
<evidence type="ECO:0000256" key="2">
    <source>
        <dbReference type="ARBA" id="ARBA00004123"/>
    </source>
</evidence>
<evidence type="ECO:0000313" key="12">
    <source>
        <dbReference type="Proteomes" id="UP000714618"/>
    </source>
</evidence>
<feature type="non-terminal residue" evidence="11">
    <location>
        <position position="358"/>
    </location>
</feature>
<feature type="domain" description="BZIP" evidence="10">
    <location>
        <begin position="94"/>
        <end position="109"/>
    </location>
</feature>
<keyword evidence="6" id="KW-0804">Transcription</keyword>
<comment type="function">
    <text evidence="1">Putative transcription factor.</text>
</comment>
<feature type="compositionally biased region" description="Low complexity" evidence="9">
    <location>
        <begin position="7"/>
        <end position="26"/>
    </location>
</feature>
<evidence type="ECO:0000256" key="3">
    <source>
        <dbReference type="ARBA" id="ARBA00007163"/>
    </source>
</evidence>
<comment type="caution">
    <text evidence="11">The sequence shown here is derived from an EMBL/GenBank/DDBJ whole genome shotgun (WGS) entry which is preliminary data.</text>
</comment>
<dbReference type="PROSITE" id="PS00036">
    <property type="entry name" value="BZIP_BASIC"/>
    <property type="match status" value="1"/>
</dbReference>
<feature type="region of interest" description="Disordered" evidence="9">
    <location>
        <begin position="156"/>
        <end position="242"/>
    </location>
</feature>
<evidence type="ECO:0000313" key="11">
    <source>
        <dbReference type="EMBL" id="CAD0098817.1"/>
    </source>
</evidence>
<dbReference type="SMART" id="SM00338">
    <property type="entry name" value="BRLZ"/>
    <property type="match status" value="1"/>
</dbReference>
<evidence type="ECO:0000256" key="7">
    <source>
        <dbReference type="ARBA" id="ARBA00023242"/>
    </source>
</evidence>
<evidence type="ECO:0000256" key="9">
    <source>
        <dbReference type="SAM" id="MobiDB-lite"/>
    </source>
</evidence>
<name>A0A9N8PKQ5_9PEZI</name>
<evidence type="ECO:0000256" key="6">
    <source>
        <dbReference type="ARBA" id="ARBA00023163"/>
    </source>
</evidence>
<reference evidence="11" key="1">
    <citation type="submission" date="2020-06" db="EMBL/GenBank/DDBJ databases">
        <authorList>
            <person name="Onetto C."/>
        </authorList>
    </citation>
    <scope>NUCLEOTIDE SEQUENCE</scope>
</reference>